<sequence length="120" mass="13954">MRKIQKLLAAPPWPLPIVTTRPPCHVHKSVTARLRRPQDVGFRFRHPNRVKDVDPNTLHSQVTDKEGHTIQDVGSDTRRELKMQIPTLCIHKTKRATRYRIWVKTLNGVIMKTPTLCIHK</sequence>
<keyword evidence="2" id="KW-1185">Reference proteome</keyword>
<proteinExistence type="predicted"/>
<reference evidence="1 2" key="1">
    <citation type="journal article" date="2023" name="Sci. Data">
        <title>Genome assembly of the Korean intertidal mud-creeper Batillaria attramentaria.</title>
        <authorList>
            <person name="Patra A.K."/>
            <person name="Ho P.T."/>
            <person name="Jun S."/>
            <person name="Lee S.J."/>
            <person name="Kim Y."/>
            <person name="Won Y.J."/>
        </authorList>
    </citation>
    <scope>NUCLEOTIDE SEQUENCE [LARGE SCALE GENOMIC DNA]</scope>
    <source>
        <strain evidence="1">Wonlab-2016</strain>
    </source>
</reference>
<gene>
    <name evidence="1" type="ORF">BaRGS_00025167</name>
</gene>
<accession>A0ABD0K939</accession>
<protein>
    <submittedName>
        <fullName evidence="1">Uncharacterized protein</fullName>
    </submittedName>
</protein>
<organism evidence="1 2">
    <name type="scientific">Batillaria attramentaria</name>
    <dbReference type="NCBI Taxonomy" id="370345"/>
    <lineage>
        <taxon>Eukaryota</taxon>
        <taxon>Metazoa</taxon>
        <taxon>Spiralia</taxon>
        <taxon>Lophotrochozoa</taxon>
        <taxon>Mollusca</taxon>
        <taxon>Gastropoda</taxon>
        <taxon>Caenogastropoda</taxon>
        <taxon>Sorbeoconcha</taxon>
        <taxon>Cerithioidea</taxon>
        <taxon>Batillariidae</taxon>
        <taxon>Batillaria</taxon>
    </lineage>
</organism>
<evidence type="ECO:0000313" key="1">
    <source>
        <dbReference type="EMBL" id="KAK7483614.1"/>
    </source>
</evidence>
<dbReference type="Proteomes" id="UP001519460">
    <property type="component" value="Unassembled WGS sequence"/>
</dbReference>
<evidence type="ECO:0000313" key="2">
    <source>
        <dbReference type="Proteomes" id="UP001519460"/>
    </source>
</evidence>
<comment type="caution">
    <text evidence="1">The sequence shown here is derived from an EMBL/GenBank/DDBJ whole genome shotgun (WGS) entry which is preliminary data.</text>
</comment>
<name>A0ABD0K939_9CAEN</name>
<dbReference type="EMBL" id="JACVVK020000224">
    <property type="protein sequence ID" value="KAK7483614.1"/>
    <property type="molecule type" value="Genomic_DNA"/>
</dbReference>
<dbReference type="AlphaFoldDB" id="A0ABD0K939"/>